<feature type="domain" description="Flagellar basal-body/hook protein C-terminal" evidence="7">
    <location>
        <begin position="535"/>
        <end position="572"/>
    </location>
</feature>
<dbReference type="Pfam" id="PF22638">
    <property type="entry name" value="FlgK_D1"/>
    <property type="match status" value="1"/>
</dbReference>
<comment type="similarity">
    <text evidence="3">Belongs to the flagella basal body rod proteins family.</text>
</comment>
<evidence type="ECO:0000256" key="6">
    <source>
        <dbReference type="ARBA" id="ARBA00023143"/>
    </source>
</evidence>
<evidence type="ECO:0000256" key="5">
    <source>
        <dbReference type="ARBA" id="ARBA00022525"/>
    </source>
</evidence>
<feature type="domain" description="Flagellar hook-associated protein FlgK helical" evidence="8">
    <location>
        <begin position="99"/>
        <end position="311"/>
    </location>
</feature>
<name>A0A328B3M3_9CAUL</name>
<dbReference type="GO" id="GO:0005576">
    <property type="term" value="C:extracellular region"/>
    <property type="evidence" value="ECO:0007669"/>
    <property type="project" value="UniProtKB-SubCell"/>
</dbReference>
<accession>A0A328B3M3</accession>
<dbReference type="EMBL" id="QFYP01000001">
    <property type="protein sequence ID" value="RAK59598.1"/>
    <property type="molecule type" value="Genomic_DNA"/>
</dbReference>
<keyword evidence="5" id="KW-0964">Secreted</keyword>
<dbReference type="SUPFAM" id="SSF64518">
    <property type="entry name" value="Phase 1 flagellin"/>
    <property type="match status" value="1"/>
</dbReference>
<sequence>MSLSSILTTTAAGLANTDYQIALANANVANASDTSYSRKTADFGAITSTVSLSTAATTRVADDYLTLATATAASSAGRDAAISSALQSYDAQLGTVATGDDVSSLLTAFQTAVTGLASTGATSAAQAGVVSAAGQLATAIRGLSGTIQTLRGQASTDIASTVATVNTAADTIASLNDQIVSTGASGGDVTNLEDQRDAALQTLSGALGISYYTTPDNRVQVYTAGGAALVGDQANHLSYTASSTLSAGVTYPGQISGIMLGGQDITSSITTGTIGGLITLRDTTLVGEQAKLDQLATTLIATTNAVSNAGSAYPAPATLTGSVTVTAADSLGASGTLRVAVTTASGTVAATQDFNRAAYPTVGSLVTALNGLGGVSASISPSGKLVLAATDPTQGVALADIGASVGPAGVGVSAYFGLNDVFSGQNATDIAVSAGLQANPASLPTAALPSTATLSVGAVALTSGDSAVADRLNAAISAATTFPTAGGFPAQSTSLQSYASSFVSSAAGLVSGASAAADQSQATFTAAQSRLDNLTNVNTDEELALLTTYEQQYQANAQMVSMVRTMFTALMTMMA</sequence>
<dbReference type="InterPro" id="IPR053927">
    <property type="entry name" value="FlgK_helical"/>
</dbReference>
<proteinExistence type="inferred from homology"/>
<gene>
    <name evidence="9" type="primary">flgK</name>
    <name evidence="9" type="ORF">DJ021_07175</name>
</gene>
<dbReference type="NCBIfam" id="TIGR02492">
    <property type="entry name" value="flgK_ends"/>
    <property type="match status" value="1"/>
</dbReference>
<comment type="caution">
    <text evidence="9">The sequence shown here is derived from an EMBL/GenBank/DDBJ whole genome shotgun (WGS) entry which is preliminary data.</text>
</comment>
<dbReference type="OrthoDB" id="7181295at2"/>
<keyword evidence="9" id="KW-0969">Cilium</keyword>
<keyword evidence="9" id="KW-0966">Cell projection</keyword>
<organism evidence="9 10">
    <name type="scientific">Phenylobacterium hankyongense</name>
    <dbReference type="NCBI Taxonomy" id="1813876"/>
    <lineage>
        <taxon>Bacteria</taxon>
        <taxon>Pseudomonadati</taxon>
        <taxon>Pseudomonadota</taxon>
        <taxon>Alphaproteobacteria</taxon>
        <taxon>Caulobacterales</taxon>
        <taxon>Caulobacteraceae</taxon>
        <taxon>Phenylobacterium</taxon>
    </lineage>
</organism>
<dbReference type="Proteomes" id="UP000249842">
    <property type="component" value="Unassembled WGS sequence"/>
</dbReference>
<dbReference type="RefSeq" id="WP_111456891.1">
    <property type="nucleotide sequence ID" value="NZ_QFYP01000001.1"/>
</dbReference>
<dbReference type="AlphaFoldDB" id="A0A328B3M3"/>
<evidence type="ECO:0000259" key="7">
    <source>
        <dbReference type="Pfam" id="PF06429"/>
    </source>
</evidence>
<evidence type="ECO:0000313" key="9">
    <source>
        <dbReference type="EMBL" id="RAK59598.1"/>
    </source>
</evidence>
<protein>
    <recommendedName>
        <fullName evidence="4">Flagellar hook-associated protein 1</fullName>
    </recommendedName>
</protein>
<dbReference type="PANTHER" id="PTHR30033:SF1">
    <property type="entry name" value="FLAGELLAR HOOK-ASSOCIATED PROTEIN 1"/>
    <property type="match status" value="1"/>
</dbReference>
<evidence type="ECO:0000256" key="1">
    <source>
        <dbReference type="ARBA" id="ARBA00004365"/>
    </source>
</evidence>
<dbReference type="Pfam" id="PF06429">
    <property type="entry name" value="Flg_bbr_C"/>
    <property type="match status" value="1"/>
</dbReference>
<reference evidence="10" key="1">
    <citation type="submission" date="2018-05" db="EMBL/GenBank/DDBJ databases">
        <authorList>
            <person name="Li X."/>
        </authorList>
    </citation>
    <scope>NUCLEOTIDE SEQUENCE [LARGE SCALE GENOMIC DNA]</scope>
    <source>
        <strain evidence="10">HKS-05</strain>
    </source>
</reference>
<dbReference type="InterPro" id="IPR010930">
    <property type="entry name" value="Flg_bb/hook_C_dom"/>
</dbReference>
<dbReference type="GO" id="GO:0005198">
    <property type="term" value="F:structural molecule activity"/>
    <property type="evidence" value="ECO:0007669"/>
    <property type="project" value="InterPro"/>
</dbReference>
<dbReference type="GO" id="GO:0009424">
    <property type="term" value="C:bacterial-type flagellum hook"/>
    <property type="evidence" value="ECO:0007669"/>
    <property type="project" value="InterPro"/>
</dbReference>
<dbReference type="GO" id="GO:0044780">
    <property type="term" value="P:bacterial-type flagellum assembly"/>
    <property type="evidence" value="ECO:0007669"/>
    <property type="project" value="InterPro"/>
</dbReference>
<evidence type="ECO:0000313" key="10">
    <source>
        <dbReference type="Proteomes" id="UP000249842"/>
    </source>
</evidence>
<dbReference type="PANTHER" id="PTHR30033">
    <property type="entry name" value="FLAGELLAR HOOK-ASSOCIATED PROTEIN 1"/>
    <property type="match status" value="1"/>
</dbReference>
<comment type="subcellular location">
    <subcellularLocation>
        <location evidence="1">Bacterial flagellum</location>
    </subcellularLocation>
    <subcellularLocation>
        <location evidence="2">Secreted</location>
    </subcellularLocation>
</comment>
<evidence type="ECO:0000256" key="3">
    <source>
        <dbReference type="ARBA" id="ARBA00009677"/>
    </source>
</evidence>
<evidence type="ECO:0000256" key="4">
    <source>
        <dbReference type="ARBA" id="ARBA00016244"/>
    </source>
</evidence>
<keyword evidence="6" id="KW-0975">Bacterial flagellum</keyword>
<keyword evidence="9" id="KW-0282">Flagellum</keyword>
<dbReference type="InterPro" id="IPR002371">
    <property type="entry name" value="FlgK"/>
</dbReference>
<keyword evidence="10" id="KW-1185">Reference proteome</keyword>
<evidence type="ECO:0000256" key="2">
    <source>
        <dbReference type="ARBA" id="ARBA00004613"/>
    </source>
</evidence>
<evidence type="ECO:0000259" key="8">
    <source>
        <dbReference type="Pfam" id="PF22638"/>
    </source>
</evidence>